<accession>A0A420VE39</accession>
<protein>
    <recommendedName>
        <fullName evidence="4">Secreted protein</fullName>
    </recommendedName>
</protein>
<comment type="caution">
    <text evidence="2">The sequence shown here is derived from an EMBL/GenBank/DDBJ whole genome shotgun (WGS) entry which is preliminary data.</text>
</comment>
<feature type="chain" id="PRO_5019025499" description="Secreted protein" evidence="1">
    <location>
        <begin position="27"/>
        <end position="81"/>
    </location>
</feature>
<dbReference type="AlphaFoldDB" id="A0A420VE39"/>
<keyword evidence="1" id="KW-0732">Signal</keyword>
<evidence type="ECO:0000256" key="1">
    <source>
        <dbReference type="SAM" id="SignalP"/>
    </source>
</evidence>
<gene>
    <name evidence="2" type="ORF">Cdeb_01273</name>
</gene>
<reference evidence="2 3" key="1">
    <citation type="submission" date="2013-12" db="EMBL/GenBank/DDBJ databases">
        <title>Genome and proteome characterization of Caldibacillus debilis GB1 derived from a cellulolytic aero-tolerant co-culture.</title>
        <authorList>
            <person name="Wushke S.T."/>
            <person name="Zhang X."/>
            <person name="Fristensky B."/>
            <person name="Wilkins J.A."/>
            <person name="Levin D.B."/>
            <person name="Sparling R."/>
        </authorList>
    </citation>
    <scope>NUCLEOTIDE SEQUENCE [LARGE SCALE GENOMIC DNA]</scope>
    <source>
        <strain evidence="2 3">GB1</strain>
    </source>
</reference>
<name>A0A420VE39_9BACI</name>
<keyword evidence="3" id="KW-1185">Reference proteome</keyword>
<evidence type="ECO:0000313" key="2">
    <source>
        <dbReference type="EMBL" id="RKO61780.1"/>
    </source>
</evidence>
<sequence precursor="true">MAKKRLVLMLTTGFTLFSLGFSPAPAMVAVNDAGPKPMVPDRTEVATNEIGPRPMVVDPDDVSIHGSDSESTPVDILESLA</sequence>
<organism evidence="2 3">
    <name type="scientific">Caldibacillus debilis GB1</name>
    <dbReference type="NCBI Taxonomy" id="1339248"/>
    <lineage>
        <taxon>Bacteria</taxon>
        <taxon>Bacillati</taxon>
        <taxon>Bacillota</taxon>
        <taxon>Bacilli</taxon>
        <taxon>Bacillales</taxon>
        <taxon>Bacillaceae</taxon>
        <taxon>Caldibacillus</taxon>
    </lineage>
</organism>
<evidence type="ECO:0008006" key="4">
    <source>
        <dbReference type="Google" id="ProtNLM"/>
    </source>
</evidence>
<dbReference type="EMBL" id="AZRV01000035">
    <property type="protein sequence ID" value="RKO61780.1"/>
    <property type="molecule type" value="Genomic_DNA"/>
</dbReference>
<feature type="signal peptide" evidence="1">
    <location>
        <begin position="1"/>
        <end position="26"/>
    </location>
</feature>
<proteinExistence type="predicted"/>
<dbReference type="Proteomes" id="UP000286235">
    <property type="component" value="Unassembled WGS sequence"/>
</dbReference>
<evidence type="ECO:0000313" key="3">
    <source>
        <dbReference type="Proteomes" id="UP000286235"/>
    </source>
</evidence>
<dbReference type="RefSeq" id="WP_147402798.1">
    <property type="nucleotide sequence ID" value="NZ_AZRV01000035.1"/>
</dbReference>